<keyword evidence="1" id="KW-1133">Transmembrane helix</keyword>
<keyword evidence="1" id="KW-0472">Membrane</keyword>
<name>A0AAE0MUC6_9PEZI</name>
<protein>
    <submittedName>
        <fullName evidence="2">Uncharacterized protein</fullName>
    </submittedName>
</protein>
<accession>A0AAE0MUC6</accession>
<sequence length="105" mass="11832">MAPSSAFSQILPLILTLVVVAGIGFVVYQVYLSALQFRDNTAQRMERKNLAFSKDGGLRVSVKDVGDETYLDRTQSWFVKAWELGVEEENANKKRKKTGMFRKAA</sequence>
<dbReference type="GeneID" id="87865352"/>
<keyword evidence="3" id="KW-1185">Reference proteome</keyword>
<evidence type="ECO:0000313" key="3">
    <source>
        <dbReference type="Proteomes" id="UP001278500"/>
    </source>
</evidence>
<dbReference type="Proteomes" id="UP001278500">
    <property type="component" value="Unassembled WGS sequence"/>
</dbReference>
<reference evidence="2" key="1">
    <citation type="journal article" date="2023" name="Mol. Phylogenet. Evol.">
        <title>Genome-scale phylogeny and comparative genomics of the fungal order Sordariales.</title>
        <authorList>
            <person name="Hensen N."/>
            <person name="Bonometti L."/>
            <person name="Westerberg I."/>
            <person name="Brannstrom I.O."/>
            <person name="Guillou S."/>
            <person name="Cros-Aarteil S."/>
            <person name="Calhoun S."/>
            <person name="Haridas S."/>
            <person name="Kuo A."/>
            <person name="Mondo S."/>
            <person name="Pangilinan J."/>
            <person name="Riley R."/>
            <person name="LaButti K."/>
            <person name="Andreopoulos B."/>
            <person name="Lipzen A."/>
            <person name="Chen C."/>
            <person name="Yan M."/>
            <person name="Daum C."/>
            <person name="Ng V."/>
            <person name="Clum A."/>
            <person name="Steindorff A."/>
            <person name="Ohm R.A."/>
            <person name="Martin F."/>
            <person name="Silar P."/>
            <person name="Natvig D.O."/>
            <person name="Lalanne C."/>
            <person name="Gautier V."/>
            <person name="Ament-Velasquez S.L."/>
            <person name="Kruys A."/>
            <person name="Hutchinson M.I."/>
            <person name="Powell A.J."/>
            <person name="Barry K."/>
            <person name="Miller A.N."/>
            <person name="Grigoriev I.V."/>
            <person name="Debuchy R."/>
            <person name="Gladieux P."/>
            <person name="Hiltunen Thoren M."/>
            <person name="Johannesson H."/>
        </authorList>
    </citation>
    <scope>NUCLEOTIDE SEQUENCE</scope>
    <source>
        <strain evidence="2">CBS 560.94</strain>
    </source>
</reference>
<proteinExistence type="predicted"/>
<evidence type="ECO:0000313" key="2">
    <source>
        <dbReference type="EMBL" id="KAK3348083.1"/>
    </source>
</evidence>
<evidence type="ECO:0000256" key="1">
    <source>
        <dbReference type="SAM" id="Phobius"/>
    </source>
</evidence>
<feature type="transmembrane region" description="Helical" evidence="1">
    <location>
        <begin position="6"/>
        <end position="28"/>
    </location>
</feature>
<organism evidence="2 3">
    <name type="scientific">Neurospora tetraspora</name>
    <dbReference type="NCBI Taxonomy" id="94610"/>
    <lineage>
        <taxon>Eukaryota</taxon>
        <taxon>Fungi</taxon>
        <taxon>Dikarya</taxon>
        <taxon>Ascomycota</taxon>
        <taxon>Pezizomycotina</taxon>
        <taxon>Sordariomycetes</taxon>
        <taxon>Sordariomycetidae</taxon>
        <taxon>Sordariales</taxon>
        <taxon>Sordariaceae</taxon>
        <taxon>Neurospora</taxon>
    </lineage>
</organism>
<comment type="caution">
    <text evidence="2">The sequence shown here is derived from an EMBL/GenBank/DDBJ whole genome shotgun (WGS) entry which is preliminary data.</text>
</comment>
<dbReference type="PANTHER" id="PTHR42077">
    <property type="entry name" value="YALI0F30239P"/>
    <property type="match status" value="1"/>
</dbReference>
<reference evidence="2" key="2">
    <citation type="submission" date="2023-06" db="EMBL/GenBank/DDBJ databases">
        <authorList>
            <consortium name="Lawrence Berkeley National Laboratory"/>
            <person name="Haridas S."/>
            <person name="Hensen N."/>
            <person name="Bonometti L."/>
            <person name="Westerberg I."/>
            <person name="Brannstrom I.O."/>
            <person name="Guillou S."/>
            <person name="Cros-Aarteil S."/>
            <person name="Calhoun S."/>
            <person name="Kuo A."/>
            <person name="Mondo S."/>
            <person name="Pangilinan J."/>
            <person name="Riley R."/>
            <person name="Labutti K."/>
            <person name="Andreopoulos B."/>
            <person name="Lipzen A."/>
            <person name="Chen C."/>
            <person name="Yanf M."/>
            <person name="Daum C."/>
            <person name="Ng V."/>
            <person name="Clum A."/>
            <person name="Steindorff A."/>
            <person name="Ohm R."/>
            <person name="Martin F."/>
            <person name="Silar P."/>
            <person name="Natvig D."/>
            <person name="Lalanne C."/>
            <person name="Gautier V."/>
            <person name="Ament-Velasquez S.L."/>
            <person name="Kruys A."/>
            <person name="Hutchinson M.I."/>
            <person name="Powell A.J."/>
            <person name="Barry K."/>
            <person name="Miller A.N."/>
            <person name="Grigoriev I.V."/>
            <person name="Debuchy R."/>
            <person name="Gladieux P."/>
            <person name="Thoren M.H."/>
            <person name="Johannesson H."/>
        </authorList>
    </citation>
    <scope>NUCLEOTIDE SEQUENCE</scope>
    <source>
        <strain evidence="2">CBS 560.94</strain>
    </source>
</reference>
<dbReference type="EMBL" id="JAUEPP010000003">
    <property type="protein sequence ID" value="KAK3348083.1"/>
    <property type="molecule type" value="Genomic_DNA"/>
</dbReference>
<gene>
    <name evidence="2" type="ORF">B0H65DRAFT_508034</name>
</gene>
<dbReference type="AlphaFoldDB" id="A0AAE0MUC6"/>
<keyword evidence="1" id="KW-0812">Transmembrane</keyword>
<dbReference type="RefSeq" id="XP_062683165.1">
    <property type="nucleotide sequence ID" value="XM_062828198.1"/>
</dbReference>
<dbReference type="PANTHER" id="PTHR42077:SF1">
    <property type="entry name" value="YALI0F30239P"/>
    <property type="match status" value="1"/>
</dbReference>